<dbReference type="VEuPathDB" id="FungiDB:PABG_05827"/>
<dbReference type="OMA" id="YMKWGFV"/>
<evidence type="ECO:0000313" key="4">
    <source>
        <dbReference type="EMBL" id="ODH27538.1"/>
    </source>
</evidence>
<dbReference type="VEuPathDB" id="FungiDB:PADG_06169"/>
<dbReference type="Gene3D" id="3.40.630.30">
    <property type="match status" value="1"/>
</dbReference>
<organism evidence="4 5">
    <name type="scientific">Paracoccidioides brasiliensis</name>
    <dbReference type="NCBI Taxonomy" id="121759"/>
    <lineage>
        <taxon>Eukaryota</taxon>
        <taxon>Fungi</taxon>
        <taxon>Dikarya</taxon>
        <taxon>Ascomycota</taxon>
        <taxon>Pezizomycotina</taxon>
        <taxon>Eurotiomycetes</taxon>
        <taxon>Eurotiomycetidae</taxon>
        <taxon>Onygenales</taxon>
        <taxon>Ajellomycetaceae</taxon>
        <taxon>Paracoccidioides</taxon>
    </lineage>
</organism>
<reference evidence="4 5" key="1">
    <citation type="submission" date="2016-06" db="EMBL/GenBank/DDBJ databases">
        <authorList>
            <person name="Kjaerup R.B."/>
            <person name="Dalgaard T.S."/>
            <person name="Juul-Madsen H.R."/>
        </authorList>
    </citation>
    <scope>NUCLEOTIDE SEQUENCE [LARGE SCALE GENOMIC DNA]</scope>
    <source>
        <strain evidence="4 5">Pb300</strain>
    </source>
</reference>
<dbReference type="InterPro" id="IPR016181">
    <property type="entry name" value="Acyl_CoA_acyltransferase"/>
</dbReference>
<feature type="domain" description="N-acetyltransferase" evidence="3">
    <location>
        <begin position="3"/>
        <end position="205"/>
    </location>
</feature>
<dbReference type="SUPFAM" id="SSF55729">
    <property type="entry name" value="Acyl-CoA N-acyltransferases (Nat)"/>
    <property type="match status" value="1"/>
</dbReference>
<dbReference type="PANTHER" id="PTHR43072:SF23">
    <property type="entry name" value="UPF0039 PROTEIN C11D3.02C"/>
    <property type="match status" value="1"/>
</dbReference>
<evidence type="ECO:0000259" key="3">
    <source>
        <dbReference type="PROSITE" id="PS51186"/>
    </source>
</evidence>
<dbReference type="EMBL" id="LZYO01000159">
    <property type="protein sequence ID" value="ODH27538.1"/>
    <property type="molecule type" value="Genomic_DNA"/>
</dbReference>
<sequence>MAIKIRPATESDIPQMHSIFTHYVLNTVITFLINKPPLSYVADKLYATRDRGLPFLVAVERPEGANTSNEVDAQEKVCGYTQVSPFRGQLLAYGPTVELSLFVHPDYQSQGIGSKLLSSLIELLKETKHRAREFAGDLEHEVGIQDGFPVKNVLAVMAVDTEGKNGGEGLREWYVQRGFVERGRMKEVGFKFGKWVDTIYLQYIL</sequence>
<dbReference type="AlphaFoldDB" id="A0A1D2JE24"/>
<name>A0A1D2JE24_PARBR</name>
<evidence type="ECO:0000313" key="5">
    <source>
        <dbReference type="Proteomes" id="UP000242814"/>
    </source>
</evidence>
<keyword evidence="1" id="KW-0808">Transferase</keyword>
<dbReference type="Proteomes" id="UP000242814">
    <property type="component" value="Unassembled WGS sequence"/>
</dbReference>
<dbReference type="Pfam" id="PF00583">
    <property type="entry name" value="Acetyltransf_1"/>
    <property type="match status" value="1"/>
</dbReference>
<accession>A0A1D2JE24</accession>
<evidence type="ECO:0000256" key="1">
    <source>
        <dbReference type="ARBA" id="ARBA00022679"/>
    </source>
</evidence>
<comment type="caution">
    <text evidence="4">The sequence shown here is derived from an EMBL/GenBank/DDBJ whole genome shotgun (WGS) entry which is preliminary data.</text>
</comment>
<evidence type="ECO:0000256" key="2">
    <source>
        <dbReference type="ARBA" id="ARBA00023315"/>
    </source>
</evidence>
<proteinExistence type="predicted"/>
<dbReference type="InterPro" id="IPR000182">
    <property type="entry name" value="GNAT_dom"/>
</dbReference>
<protein>
    <recommendedName>
        <fullName evidence="3">N-acetyltransferase domain-containing protein</fullName>
    </recommendedName>
</protein>
<keyword evidence="2" id="KW-0012">Acyltransferase</keyword>
<dbReference type="PANTHER" id="PTHR43072">
    <property type="entry name" value="N-ACETYLTRANSFERASE"/>
    <property type="match status" value="1"/>
</dbReference>
<dbReference type="GO" id="GO:0016747">
    <property type="term" value="F:acyltransferase activity, transferring groups other than amino-acyl groups"/>
    <property type="evidence" value="ECO:0007669"/>
    <property type="project" value="InterPro"/>
</dbReference>
<gene>
    <name evidence="4" type="ORF">ACO22_04172</name>
</gene>
<dbReference type="PROSITE" id="PS51186">
    <property type="entry name" value="GNAT"/>
    <property type="match status" value="1"/>
</dbReference>
<dbReference type="CDD" id="cd04301">
    <property type="entry name" value="NAT_SF"/>
    <property type="match status" value="1"/>
</dbReference>